<gene>
    <name evidence="2" type="ORF">M6B22_05280</name>
</gene>
<keyword evidence="3" id="KW-1185">Reference proteome</keyword>
<feature type="domain" description="Metallo-beta-lactamase" evidence="1">
    <location>
        <begin position="18"/>
        <end position="202"/>
    </location>
</feature>
<reference evidence="2" key="1">
    <citation type="submission" date="2022-05" db="EMBL/GenBank/DDBJ databases">
        <title>Jatrophihabitans sp. SB3-54 whole genome sequence.</title>
        <authorList>
            <person name="Suh M.K."/>
            <person name="Eom M.K."/>
            <person name="Kim J.S."/>
            <person name="Kim H.S."/>
            <person name="Do H.E."/>
            <person name="Shin Y.K."/>
            <person name="Lee J.-S."/>
        </authorList>
    </citation>
    <scope>NUCLEOTIDE SEQUENCE</scope>
    <source>
        <strain evidence="2">SB3-54</strain>
    </source>
</reference>
<dbReference type="SUPFAM" id="SSF56281">
    <property type="entry name" value="Metallo-hydrolase/oxidoreductase"/>
    <property type="match status" value="1"/>
</dbReference>
<dbReference type="CDD" id="cd07716">
    <property type="entry name" value="RNaseZ_short-form-like_MBL-fold"/>
    <property type="match status" value="1"/>
</dbReference>
<dbReference type="SMART" id="SM00849">
    <property type="entry name" value="Lactamase_B"/>
    <property type="match status" value="1"/>
</dbReference>
<evidence type="ECO:0000313" key="2">
    <source>
        <dbReference type="EMBL" id="WAX58179.1"/>
    </source>
</evidence>
<dbReference type="PANTHER" id="PTHR46018:SF4">
    <property type="entry name" value="METALLO-HYDROLASE YHFI-RELATED"/>
    <property type="match status" value="1"/>
</dbReference>
<dbReference type="InterPro" id="IPR001279">
    <property type="entry name" value="Metallo-B-lactamas"/>
</dbReference>
<dbReference type="InterPro" id="IPR036866">
    <property type="entry name" value="RibonucZ/Hydroxyglut_hydro"/>
</dbReference>
<accession>A0ABY7K017</accession>
<protein>
    <submittedName>
        <fullName evidence="2">MBL fold metallo-hydrolase</fullName>
    </submittedName>
</protein>
<evidence type="ECO:0000313" key="3">
    <source>
        <dbReference type="Proteomes" id="UP001164693"/>
    </source>
</evidence>
<dbReference type="Gene3D" id="3.60.15.10">
    <property type="entry name" value="Ribonuclease Z/Hydroxyacylglutathione hydrolase-like"/>
    <property type="match status" value="1"/>
</dbReference>
<proteinExistence type="predicted"/>
<dbReference type="EMBL" id="CP097463">
    <property type="protein sequence ID" value="WAX58179.1"/>
    <property type="molecule type" value="Genomic_DNA"/>
</dbReference>
<name>A0ABY7K017_9ACTN</name>
<dbReference type="Proteomes" id="UP001164693">
    <property type="component" value="Chromosome"/>
</dbReference>
<organism evidence="2 3">
    <name type="scientific">Jatrophihabitans cynanchi</name>
    <dbReference type="NCBI Taxonomy" id="2944128"/>
    <lineage>
        <taxon>Bacteria</taxon>
        <taxon>Bacillati</taxon>
        <taxon>Actinomycetota</taxon>
        <taxon>Actinomycetes</taxon>
        <taxon>Jatrophihabitantales</taxon>
        <taxon>Jatrophihabitantaceae</taxon>
        <taxon>Jatrophihabitans</taxon>
    </lineage>
</organism>
<dbReference type="Pfam" id="PF12706">
    <property type="entry name" value="Lactamase_B_2"/>
    <property type="match status" value="1"/>
</dbReference>
<dbReference type="PANTHER" id="PTHR46018">
    <property type="entry name" value="ZINC PHOSPHODIESTERASE ELAC PROTEIN 1"/>
    <property type="match status" value="1"/>
</dbReference>
<sequence length="253" mass="26581">MKLTVLGCSGSVPGPDSPASGYLLQADGYTLLIDLGHGAFGALQRYVDPTAVDAIIISHLHADHCIDLTAYVVALRYGAGSRFRLAGPEGRIPLIGPAGTRDRLEAAYDPLARKLALRELFGFSTPSDGELGPFTVSYAGMNHPTPTNAVRIAHAGRSLVYSADTGESEALVSLAKGTDVLLCEASFGPDDEYVPDLHLTGRQAGEHADRAGVERLILTHVPPWVSPQLQATEAAVAFGGPIELARAGAEFVI</sequence>
<evidence type="ECO:0000259" key="1">
    <source>
        <dbReference type="SMART" id="SM00849"/>
    </source>
</evidence>
<dbReference type="RefSeq" id="WP_269444729.1">
    <property type="nucleotide sequence ID" value="NZ_CP097463.1"/>
</dbReference>